<dbReference type="RefSeq" id="WP_015156904.1">
    <property type="nucleotide sequence ID" value="NZ_JAVKZF010000006.1"/>
</dbReference>
<accession>A0AB37UHR5</accession>
<dbReference type="EMBL" id="RSCK01000034">
    <property type="protein sequence ID" value="RUT10919.1"/>
    <property type="molecule type" value="Genomic_DNA"/>
</dbReference>
<name>A0AB37UHR5_9CYAN</name>
<dbReference type="Proteomes" id="UP000282574">
    <property type="component" value="Unassembled WGS sequence"/>
</dbReference>
<reference evidence="1 2" key="1">
    <citation type="journal article" date="2019" name="Genome Biol. Evol.">
        <title>Day and night: Metabolic profiles and evolutionary relationships of six axenic non-marine cyanobacteria.</title>
        <authorList>
            <person name="Will S.E."/>
            <person name="Henke P."/>
            <person name="Boedeker C."/>
            <person name="Huang S."/>
            <person name="Brinkmann H."/>
            <person name="Rohde M."/>
            <person name="Jarek M."/>
            <person name="Friedl T."/>
            <person name="Seufert S."/>
            <person name="Schumacher M."/>
            <person name="Overmann J."/>
            <person name="Neumann-Schaal M."/>
            <person name="Petersen J."/>
        </authorList>
    </citation>
    <scope>NUCLEOTIDE SEQUENCE [LARGE SCALE GENOMIC DNA]</scope>
    <source>
        <strain evidence="1 2">SAG 39.79</strain>
    </source>
</reference>
<keyword evidence="2" id="KW-1185">Reference proteome</keyword>
<proteinExistence type="predicted"/>
<evidence type="ECO:0008006" key="3">
    <source>
        <dbReference type="Google" id="ProtNLM"/>
    </source>
</evidence>
<gene>
    <name evidence="1" type="ORF">DSM107010_38060</name>
</gene>
<protein>
    <recommendedName>
        <fullName evidence="3">Transposase zinc-ribbon domain-containing protein</fullName>
    </recommendedName>
</protein>
<evidence type="ECO:0000313" key="2">
    <source>
        <dbReference type="Proteomes" id="UP000282574"/>
    </source>
</evidence>
<comment type="caution">
    <text evidence="1">The sequence shown here is derived from an EMBL/GenBank/DDBJ whole genome shotgun (WGS) entry which is preliminary data.</text>
</comment>
<sequence>MPTISHAPQVRRIRLSLMNTHTGNHSLTCPICQRTEQLKPIKGNRGLFTCPNCQEKLVVSWSGHYVRDPQCLKQVMVAHALRRQSRPWARIIRDLGSLKRPVAVLTAGSIFLLGISIFSLDSLNKQQSPWDRLVEDVKEIAN</sequence>
<dbReference type="AlphaFoldDB" id="A0AB37UHR5"/>
<organism evidence="1 2">
    <name type="scientific">Chroococcidiopsis cubana SAG 39.79</name>
    <dbReference type="NCBI Taxonomy" id="388085"/>
    <lineage>
        <taxon>Bacteria</taxon>
        <taxon>Bacillati</taxon>
        <taxon>Cyanobacteriota</taxon>
        <taxon>Cyanophyceae</taxon>
        <taxon>Chroococcidiopsidales</taxon>
        <taxon>Chroococcidiopsidaceae</taxon>
        <taxon>Chroococcidiopsis</taxon>
    </lineage>
</organism>
<evidence type="ECO:0000313" key="1">
    <source>
        <dbReference type="EMBL" id="RUT10919.1"/>
    </source>
</evidence>